<dbReference type="Gene3D" id="2.60.120.290">
    <property type="entry name" value="Spermadhesin, CUB domain"/>
    <property type="match status" value="2"/>
</dbReference>
<dbReference type="Gene3D" id="3.10.100.10">
    <property type="entry name" value="Mannose-Binding Protein A, subunit A"/>
    <property type="match status" value="2"/>
</dbReference>
<dbReference type="CDD" id="cd00037">
    <property type="entry name" value="CLECT"/>
    <property type="match status" value="2"/>
</dbReference>
<comment type="caution">
    <text evidence="5">The sequence shown here is derived from an EMBL/GenBank/DDBJ whole genome shotgun (WGS) entry which is preliminary data.</text>
</comment>
<dbReference type="Pfam" id="PF00431">
    <property type="entry name" value="CUB"/>
    <property type="match status" value="2"/>
</dbReference>
<dbReference type="PANTHER" id="PTHR22991">
    <property type="entry name" value="PROTEIN CBG13490"/>
    <property type="match status" value="1"/>
</dbReference>
<dbReference type="PROSITE" id="PS50041">
    <property type="entry name" value="C_TYPE_LECTIN_2"/>
    <property type="match status" value="2"/>
</dbReference>
<feature type="domain" description="CUB" evidence="3">
    <location>
        <begin position="951"/>
        <end position="1063"/>
    </location>
</feature>
<evidence type="ECO:0000259" key="4">
    <source>
        <dbReference type="PROSITE" id="PS50041"/>
    </source>
</evidence>
<dbReference type="PROSITE" id="PS00615">
    <property type="entry name" value="C_TYPE_LECTIN_1"/>
    <property type="match status" value="1"/>
</dbReference>
<accession>A0A368H1T4</accession>
<keyword evidence="6" id="KW-1185">Reference proteome</keyword>
<sequence length="1064" mass="117737">MAPAPELASKQFAQIVDQLWKEKKDDYVDSPEQFFADINKKFEDNKLFVSLHTSEVLPGYLVSARCMVQNTLPPEYFPLTCTVSDGAEKMETTGCLRDHFGEHITDIVDHGNHGCRNCYKMIMVPGAADWWIDEFNQTHTTALCRRDEDQMDVDSGPVPTKISEFIAKIFDNGTPELKPNTVVDVYGYLSAPVHNQSDSQDQTTPPEHFNVHVLRITEVSHIPSPVSEPTAVSDPRSLRSDLVKEMSSLFGSTAAADTFVNFLVSTTYSRPGGTPLCFLPLNVAGVADSETADSIISMVRHLMPKVKVLTLTPDLLCKKRFAPKKNYESDDLMQGELQLSNGTVLIIDETQLPTGSFPVSGLVEENLKVLEDLIVDHRMQYDYGFYKIPMDVDYNVLILSKKESRFFKTPFRIPLEASGSIPSFGNIEHKRRFIQQSRMSVSSISLSDEVSKKIQDSFVNMCSTLDAKTDKAALLNEMLIMSRACLGSSLRQMAVQALSLNTGSMLYERHRQIRPLCRFGDLNDFFFVYLFVRLLIPNALTCPPTYSDGNDDICYKVYSNHSSYFDASVQCRSDGGRLASIHNAFTNNFIQKMAEDAGSLVWLGLRCADTDPKNCKWDDGQGAADVYNAFFQGNPSPIGECVLMMIGGKADGKWISGDCDNMQIGFACQVPKQAACGDYREYGGKCYKAYEQRLSQDEAESYCQNECGHLASIHSVQENGVVYALFGGDDNYARIGLKQTDGSFSWTDNTTYDYNNIGINNPAFGECVAMSLVDELVEAEKWISILCGQALPFACKREQGACLNPTTTSAPAPVTLAPPTCDAPYFLDQEGTFYSPAYPASYSKPKVCIYVMTVTPGDVVEIHFVDVQLSPGSNIQLFNTFADPDPFETITTDIPSTKYFTSSTNVMKMAFVAENDKAGVNRWEAEFSSRNKGTAATSTAVTITPAPSNPSGCNGNTVAPGDITSPNYPGKYPPLTKCRYQLTADSLYKINLTFGAIDTEQCCDIIEVYDYDGTPYYPLLDRFSGQIAAGVKTFKSSMNQMFIDFYSDSLNEGTGFTAYAIPDI</sequence>
<evidence type="ECO:0000259" key="3">
    <source>
        <dbReference type="PROSITE" id="PS01180"/>
    </source>
</evidence>
<dbReference type="SMART" id="SM00034">
    <property type="entry name" value="CLECT"/>
    <property type="match status" value="2"/>
</dbReference>
<feature type="domain" description="C-type lectin" evidence="4">
    <location>
        <begin position="550"/>
        <end position="660"/>
    </location>
</feature>
<dbReference type="Pfam" id="PF00059">
    <property type="entry name" value="Lectin_C"/>
    <property type="match status" value="2"/>
</dbReference>
<dbReference type="InterPro" id="IPR016187">
    <property type="entry name" value="CTDL_fold"/>
</dbReference>
<keyword evidence="1 2" id="KW-1015">Disulfide bond</keyword>
<reference evidence="5 6" key="1">
    <citation type="submission" date="2014-10" db="EMBL/GenBank/DDBJ databases">
        <title>Draft genome of the hookworm Ancylostoma caninum.</title>
        <authorList>
            <person name="Mitreva M."/>
        </authorList>
    </citation>
    <scope>NUCLEOTIDE SEQUENCE [LARGE SCALE GENOMIC DNA]</scope>
    <source>
        <strain evidence="5 6">Baltimore</strain>
    </source>
</reference>
<dbReference type="InterPro" id="IPR035914">
    <property type="entry name" value="Sperma_CUB_dom_sf"/>
</dbReference>
<dbReference type="PANTHER" id="PTHR22991:SF41">
    <property type="entry name" value="CUB DOMAIN-CONTAINING PROTEIN-RELATED"/>
    <property type="match status" value="1"/>
</dbReference>
<dbReference type="InterPro" id="IPR016186">
    <property type="entry name" value="C-type_lectin-like/link_sf"/>
</dbReference>
<dbReference type="InterPro" id="IPR018378">
    <property type="entry name" value="C-type_lectin_CS"/>
</dbReference>
<feature type="domain" description="CUB" evidence="3">
    <location>
        <begin position="821"/>
        <end position="930"/>
    </location>
</feature>
<dbReference type="SUPFAM" id="SSF49854">
    <property type="entry name" value="Spermadhesin, CUB domain"/>
    <property type="match status" value="2"/>
</dbReference>
<comment type="caution">
    <text evidence="2">Lacks conserved residue(s) required for the propagation of feature annotation.</text>
</comment>
<dbReference type="AlphaFoldDB" id="A0A368H1T4"/>
<proteinExistence type="predicted"/>
<dbReference type="SUPFAM" id="SSF56436">
    <property type="entry name" value="C-type lectin-like"/>
    <property type="match status" value="2"/>
</dbReference>
<dbReference type="InterPro" id="IPR001304">
    <property type="entry name" value="C-type_lectin-like"/>
</dbReference>
<dbReference type="SMART" id="SM00042">
    <property type="entry name" value="CUB"/>
    <property type="match status" value="2"/>
</dbReference>
<evidence type="ECO:0000256" key="2">
    <source>
        <dbReference type="PROSITE-ProRule" id="PRU00059"/>
    </source>
</evidence>
<protein>
    <submittedName>
        <fullName evidence="5">Lectin C-type domain protein</fullName>
    </submittedName>
</protein>
<dbReference type="CDD" id="cd00041">
    <property type="entry name" value="CUB"/>
    <property type="match status" value="2"/>
</dbReference>
<dbReference type="InterPro" id="IPR019140">
    <property type="entry name" value="MCM_complex-bd"/>
</dbReference>
<dbReference type="STRING" id="29170.A0A368H1T4"/>
<evidence type="ECO:0000313" key="5">
    <source>
        <dbReference type="EMBL" id="RCN50572.1"/>
    </source>
</evidence>
<dbReference type="InterPro" id="IPR050976">
    <property type="entry name" value="Snaclec"/>
</dbReference>
<organism evidence="5 6">
    <name type="scientific">Ancylostoma caninum</name>
    <name type="common">Dog hookworm</name>
    <dbReference type="NCBI Taxonomy" id="29170"/>
    <lineage>
        <taxon>Eukaryota</taxon>
        <taxon>Metazoa</taxon>
        <taxon>Ecdysozoa</taxon>
        <taxon>Nematoda</taxon>
        <taxon>Chromadorea</taxon>
        <taxon>Rhabditida</taxon>
        <taxon>Rhabditina</taxon>
        <taxon>Rhabditomorpha</taxon>
        <taxon>Strongyloidea</taxon>
        <taxon>Ancylostomatidae</taxon>
        <taxon>Ancylostomatinae</taxon>
        <taxon>Ancylostoma</taxon>
    </lineage>
</organism>
<dbReference type="Pfam" id="PF09739">
    <property type="entry name" value="MCM_bind"/>
    <property type="match status" value="2"/>
</dbReference>
<dbReference type="OrthoDB" id="5877743at2759"/>
<feature type="domain" description="C-type lectin" evidence="4">
    <location>
        <begin position="682"/>
        <end position="796"/>
    </location>
</feature>
<name>A0A368H1T4_ANCCA</name>
<dbReference type="InterPro" id="IPR000859">
    <property type="entry name" value="CUB_dom"/>
</dbReference>
<evidence type="ECO:0000313" key="6">
    <source>
        <dbReference type="Proteomes" id="UP000252519"/>
    </source>
</evidence>
<dbReference type="PROSITE" id="PS01180">
    <property type="entry name" value="CUB"/>
    <property type="match status" value="2"/>
</dbReference>
<dbReference type="Proteomes" id="UP000252519">
    <property type="component" value="Unassembled WGS sequence"/>
</dbReference>
<gene>
    <name evidence="5" type="ORF">ANCCAN_03185</name>
</gene>
<feature type="disulfide bond" evidence="2">
    <location>
        <begin position="821"/>
        <end position="848"/>
    </location>
</feature>
<evidence type="ECO:0000256" key="1">
    <source>
        <dbReference type="ARBA" id="ARBA00023157"/>
    </source>
</evidence>
<dbReference type="EMBL" id="JOJR01000021">
    <property type="protein sequence ID" value="RCN50572.1"/>
    <property type="molecule type" value="Genomic_DNA"/>
</dbReference>